<evidence type="ECO:0000259" key="8">
    <source>
        <dbReference type="Pfam" id="PF02770"/>
    </source>
</evidence>
<keyword evidence="3 6" id="KW-0285">Flavoprotein</keyword>
<dbReference type="AlphaFoldDB" id="A0A368VTB8"/>
<feature type="domain" description="Acyl-CoA dehydrogenase/oxidase C-terminal" evidence="7">
    <location>
        <begin position="236"/>
        <end position="385"/>
    </location>
</feature>
<evidence type="ECO:0000256" key="2">
    <source>
        <dbReference type="ARBA" id="ARBA00009347"/>
    </source>
</evidence>
<dbReference type="GO" id="GO:0016627">
    <property type="term" value="F:oxidoreductase activity, acting on the CH-CH group of donors"/>
    <property type="evidence" value="ECO:0007669"/>
    <property type="project" value="InterPro"/>
</dbReference>
<comment type="caution">
    <text evidence="10">The sequence shown here is derived from an EMBL/GenBank/DDBJ whole genome shotgun (WGS) entry which is preliminary data.</text>
</comment>
<sequence length="393" mass="43482">MDLADSEQEAAFRREIREWLGDHLTGEFAKARGLGGPGREHEAFDLRLAWDRHLAEHGWTCLGWPEEFGGRGASIQQQVIFHEEYARANAPVRVGHIGEELLGPTVIAFGTAEQQERFLPPIVEARELWCQGYSEPDAGSDLANLSTAARRDADEWVIHGQKVWTSLAHVADWCFLLARTDPETSRHRGLSCLLVPMDQPGVEVRPILQLTGTSEFNEVFFDGARTAADNVVGPVDDGWRVAMGTLGFERGVGTVDQQVVFRRELAAITELAKSNGAVDDPVLRDKITRAWTGLEIMRFNALRTLTGVANGTAGPEASIAKLYWARFHRGLGELAAEVAGASGLVAGDAPYELDEWQRLFLFTRADTIYGGSDEIQRTIIAERVLGLPREERR</sequence>
<dbReference type="PANTHER" id="PTHR43292">
    <property type="entry name" value="ACYL-COA DEHYDROGENASE"/>
    <property type="match status" value="1"/>
</dbReference>
<keyword evidence="5 6" id="KW-0560">Oxidoreductase</keyword>
<proteinExistence type="inferred from homology"/>
<evidence type="ECO:0000256" key="5">
    <source>
        <dbReference type="ARBA" id="ARBA00023002"/>
    </source>
</evidence>
<dbReference type="RefSeq" id="WP_114452528.1">
    <property type="nucleotide sequence ID" value="NZ_QPJC01000004.1"/>
</dbReference>
<dbReference type="Pfam" id="PF02771">
    <property type="entry name" value="Acyl-CoA_dh_N"/>
    <property type="match status" value="1"/>
</dbReference>
<dbReference type="GO" id="GO:0050660">
    <property type="term" value="F:flavin adenine dinucleotide binding"/>
    <property type="evidence" value="ECO:0007669"/>
    <property type="project" value="InterPro"/>
</dbReference>
<dbReference type="PANTHER" id="PTHR43292:SF3">
    <property type="entry name" value="ACYL-COA DEHYDROGENASE FADE29"/>
    <property type="match status" value="1"/>
</dbReference>
<accession>A0A368VTB8</accession>
<dbReference type="InterPro" id="IPR013786">
    <property type="entry name" value="AcylCoA_DH/ox_N"/>
</dbReference>
<dbReference type="FunFam" id="2.40.110.10:FF:000011">
    <property type="entry name" value="Acyl-CoA dehydrogenase FadE34"/>
    <property type="match status" value="1"/>
</dbReference>
<organism evidence="10 11">
    <name type="scientific">Halopolyspora algeriensis</name>
    <dbReference type="NCBI Taxonomy" id="1500506"/>
    <lineage>
        <taxon>Bacteria</taxon>
        <taxon>Bacillati</taxon>
        <taxon>Actinomycetota</taxon>
        <taxon>Actinomycetes</taxon>
        <taxon>Actinomycetes incertae sedis</taxon>
        <taxon>Halopolyspora</taxon>
    </lineage>
</organism>
<dbReference type="InterPro" id="IPR036250">
    <property type="entry name" value="AcylCo_DH-like_C"/>
</dbReference>
<keyword evidence="4 6" id="KW-0274">FAD</keyword>
<evidence type="ECO:0000259" key="7">
    <source>
        <dbReference type="Pfam" id="PF00441"/>
    </source>
</evidence>
<reference evidence="10 11" key="1">
    <citation type="submission" date="2018-07" db="EMBL/GenBank/DDBJ databases">
        <title>Genomic Encyclopedia of Type Strains, Phase III (KMG-III): the genomes of soil and plant-associated and newly described type strains.</title>
        <authorList>
            <person name="Whitman W."/>
        </authorList>
    </citation>
    <scope>NUCLEOTIDE SEQUENCE [LARGE SCALE GENOMIC DNA]</scope>
    <source>
        <strain evidence="10 11">CECT 8575</strain>
    </source>
</reference>
<evidence type="ECO:0000259" key="9">
    <source>
        <dbReference type="Pfam" id="PF02771"/>
    </source>
</evidence>
<evidence type="ECO:0000313" key="10">
    <source>
        <dbReference type="EMBL" id="RCW44446.1"/>
    </source>
</evidence>
<comment type="similarity">
    <text evidence="2 6">Belongs to the acyl-CoA dehydrogenase family.</text>
</comment>
<dbReference type="InterPro" id="IPR046373">
    <property type="entry name" value="Acyl-CoA_Oxase/DH_mid-dom_sf"/>
</dbReference>
<dbReference type="InterPro" id="IPR009100">
    <property type="entry name" value="AcylCoA_DH/oxidase_NM_dom_sf"/>
</dbReference>
<dbReference type="InterPro" id="IPR006091">
    <property type="entry name" value="Acyl-CoA_Oxase/DH_mid-dom"/>
</dbReference>
<dbReference type="InterPro" id="IPR052161">
    <property type="entry name" value="Mycobact_Acyl-CoA_DH"/>
</dbReference>
<dbReference type="GO" id="GO:0005886">
    <property type="term" value="C:plasma membrane"/>
    <property type="evidence" value="ECO:0007669"/>
    <property type="project" value="TreeGrafter"/>
</dbReference>
<feature type="domain" description="Acyl-CoA dehydrogenase/oxidase N-terminal" evidence="9">
    <location>
        <begin position="6"/>
        <end position="124"/>
    </location>
</feature>
<evidence type="ECO:0000256" key="4">
    <source>
        <dbReference type="ARBA" id="ARBA00022827"/>
    </source>
</evidence>
<dbReference type="SUPFAM" id="SSF47203">
    <property type="entry name" value="Acyl-CoA dehydrogenase C-terminal domain-like"/>
    <property type="match status" value="1"/>
</dbReference>
<dbReference type="EMBL" id="QPJC01000004">
    <property type="protein sequence ID" value="RCW44446.1"/>
    <property type="molecule type" value="Genomic_DNA"/>
</dbReference>
<evidence type="ECO:0000256" key="3">
    <source>
        <dbReference type="ARBA" id="ARBA00022630"/>
    </source>
</evidence>
<dbReference type="Pfam" id="PF00441">
    <property type="entry name" value="Acyl-CoA_dh_1"/>
    <property type="match status" value="1"/>
</dbReference>
<dbReference type="SUPFAM" id="SSF56645">
    <property type="entry name" value="Acyl-CoA dehydrogenase NM domain-like"/>
    <property type="match status" value="1"/>
</dbReference>
<name>A0A368VTB8_9ACTN</name>
<protein>
    <submittedName>
        <fullName evidence="10">Alkylation response protein AidB-like acyl-CoA dehydrogenase</fullName>
    </submittedName>
</protein>
<dbReference type="Gene3D" id="1.10.540.10">
    <property type="entry name" value="Acyl-CoA dehydrogenase/oxidase, N-terminal domain"/>
    <property type="match status" value="1"/>
</dbReference>
<dbReference type="Proteomes" id="UP000253495">
    <property type="component" value="Unassembled WGS sequence"/>
</dbReference>
<dbReference type="Pfam" id="PF02770">
    <property type="entry name" value="Acyl-CoA_dh_M"/>
    <property type="match status" value="1"/>
</dbReference>
<evidence type="ECO:0000313" key="11">
    <source>
        <dbReference type="Proteomes" id="UP000253495"/>
    </source>
</evidence>
<evidence type="ECO:0000256" key="1">
    <source>
        <dbReference type="ARBA" id="ARBA00001974"/>
    </source>
</evidence>
<evidence type="ECO:0000256" key="6">
    <source>
        <dbReference type="RuleBase" id="RU362125"/>
    </source>
</evidence>
<dbReference type="OrthoDB" id="3778631at2"/>
<feature type="domain" description="Acyl-CoA oxidase/dehydrogenase middle" evidence="8">
    <location>
        <begin position="130"/>
        <end position="222"/>
    </location>
</feature>
<keyword evidence="11" id="KW-1185">Reference proteome</keyword>
<dbReference type="InterPro" id="IPR009075">
    <property type="entry name" value="AcylCo_DH/oxidase_C"/>
</dbReference>
<dbReference type="Gene3D" id="1.20.140.10">
    <property type="entry name" value="Butyryl-CoA Dehydrogenase, subunit A, domain 3"/>
    <property type="match status" value="1"/>
</dbReference>
<dbReference type="InterPro" id="IPR037069">
    <property type="entry name" value="AcylCoA_DH/ox_N_sf"/>
</dbReference>
<dbReference type="Gene3D" id="2.40.110.10">
    <property type="entry name" value="Butyryl-CoA Dehydrogenase, subunit A, domain 2"/>
    <property type="match status" value="1"/>
</dbReference>
<comment type="cofactor">
    <cofactor evidence="1 6">
        <name>FAD</name>
        <dbReference type="ChEBI" id="CHEBI:57692"/>
    </cofactor>
</comment>
<gene>
    <name evidence="10" type="ORF">DFQ14_10435</name>
</gene>